<protein>
    <recommendedName>
        <fullName evidence="3">Reverse transcriptase</fullName>
    </recommendedName>
</protein>
<organism evidence="1 2">
    <name type="scientific">Acorus calamus</name>
    <name type="common">Sweet flag</name>
    <dbReference type="NCBI Taxonomy" id="4465"/>
    <lineage>
        <taxon>Eukaryota</taxon>
        <taxon>Viridiplantae</taxon>
        <taxon>Streptophyta</taxon>
        <taxon>Embryophyta</taxon>
        <taxon>Tracheophyta</taxon>
        <taxon>Spermatophyta</taxon>
        <taxon>Magnoliopsida</taxon>
        <taxon>Liliopsida</taxon>
        <taxon>Acoraceae</taxon>
        <taxon>Acorus</taxon>
    </lineage>
</organism>
<dbReference type="AlphaFoldDB" id="A0AAV9DNX7"/>
<evidence type="ECO:0008006" key="3">
    <source>
        <dbReference type="Google" id="ProtNLM"/>
    </source>
</evidence>
<sequence>MDRPAGRKPFRFERFWFEYPDLQELVVKVWRERINASPMGRIHQKLWRLQHNLRCWSNSRIGDLPKKVAEAHGSLDSLLQQDQDPSLLNVPLGHIRAATNKLTALERQLEIFWAQRSHQKWIVEGDRNTRYFQAKVHRRRAYNRIERIRSMDGSMITNSKDIRQLVLSHFTNHWQSRIEDPLDLPPDLFDKKVSPDMEADLIKPFTESEIELATLKEFRPISICDTKYKILAKILVRRLKMVLPSIIGMEQGAFVPHRSIHGHLLLVQDILHSLRSQKGRHRGRLMGTKVCEAVNHRLATWKSQLLSMAGRVVLIKSILQAIPTYMMFAASLSASVAGNCERVARDFLWYQGRHGRSIHYIGWDTVVQPKAVGGLGLCRLKDMRKAILATLAFRFLLHPSLVSQFLNLKYKWNGNPWEIPRLNRPSSVWRALYSGLRIARIHIRKVPGHPNTGQVRKPPKASILQLCKMSLGLTAATNNIAFKPSNDCD</sequence>
<evidence type="ECO:0000313" key="1">
    <source>
        <dbReference type="EMBL" id="KAK1302522.1"/>
    </source>
</evidence>
<gene>
    <name evidence="1" type="ORF">QJS10_CPB12g01091</name>
</gene>
<reference evidence="1" key="2">
    <citation type="submission" date="2023-06" db="EMBL/GenBank/DDBJ databases">
        <authorList>
            <person name="Ma L."/>
            <person name="Liu K.-W."/>
            <person name="Li Z."/>
            <person name="Hsiao Y.-Y."/>
            <person name="Qi Y."/>
            <person name="Fu T."/>
            <person name="Tang G."/>
            <person name="Zhang D."/>
            <person name="Sun W.-H."/>
            <person name="Liu D.-K."/>
            <person name="Li Y."/>
            <person name="Chen G.-Z."/>
            <person name="Liu X.-D."/>
            <person name="Liao X.-Y."/>
            <person name="Jiang Y.-T."/>
            <person name="Yu X."/>
            <person name="Hao Y."/>
            <person name="Huang J."/>
            <person name="Zhao X.-W."/>
            <person name="Ke S."/>
            <person name="Chen Y.-Y."/>
            <person name="Wu W.-L."/>
            <person name="Hsu J.-L."/>
            <person name="Lin Y.-F."/>
            <person name="Huang M.-D."/>
            <person name="Li C.-Y."/>
            <person name="Huang L."/>
            <person name="Wang Z.-W."/>
            <person name="Zhao X."/>
            <person name="Zhong W.-Y."/>
            <person name="Peng D.-H."/>
            <person name="Ahmad S."/>
            <person name="Lan S."/>
            <person name="Zhang J.-S."/>
            <person name="Tsai W.-C."/>
            <person name="Van De Peer Y."/>
            <person name="Liu Z.-J."/>
        </authorList>
    </citation>
    <scope>NUCLEOTIDE SEQUENCE</scope>
    <source>
        <strain evidence="1">CP</strain>
        <tissue evidence="1">Leaves</tissue>
    </source>
</reference>
<proteinExistence type="predicted"/>
<keyword evidence="2" id="KW-1185">Reference proteome</keyword>
<accession>A0AAV9DNX7</accession>
<name>A0AAV9DNX7_ACOCL</name>
<evidence type="ECO:0000313" key="2">
    <source>
        <dbReference type="Proteomes" id="UP001180020"/>
    </source>
</evidence>
<dbReference type="EMBL" id="JAUJYO010000012">
    <property type="protein sequence ID" value="KAK1302522.1"/>
    <property type="molecule type" value="Genomic_DNA"/>
</dbReference>
<comment type="caution">
    <text evidence="1">The sequence shown here is derived from an EMBL/GenBank/DDBJ whole genome shotgun (WGS) entry which is preliminary data.</text>
</comment>
<dbReference type="PANTHER" id="PTHR33116:SF78">
    <property type="entry name" value="OS12G0587133 PROTEIN"/>
    <property type="match status" value="1"/>
</dbReference>
<dbReference type="PANTHER" id="PTHR33116">
    <property type="entry name" value="REVERSE TRANSCRIPTASE ZINC-BINDING DOMAIN-CONTAINING PROTEIN-RELATED-RELATED"/>
    <property type="match status" value="1"/>
</dbReference>
<dbReference type="Proteomes" id="UP001180020">
    <property type="component" value="Unassembled WGS sequence"/>
</dbReference>
<reference evidence="1" key="1">
    <citation type="journal article" date="2023" name="Nat. Commun.">
        <title>Diploid and tetraploid genomes of Acorus and the evolution of monocots.</title>
        <authorList>
            <person name="Ma L."/>
            <person name="Liu K.W."/>
            <person name="Li Z."/>
            <person name="Hsiao Y.Y."/>
            <person name="Qi Y."/>
            <person name="Fu T."/>
            <person name="Tang G.D."/>
            <person name="Zhang D."/>
            <person name="Sun W.H."/>
            <person name="Liu D.K."/>
            <person name="Li Y."/>
            <person name="Chen G.Z."/>
            <person name="Liu X.D."/>
            <person name="Liao X.Y."/>
            <person name="Jiang Y.T."/>
            <person name="Yu X."/>
            <person name="Hao Y."/>
            <person name="Huang J."/>
            <person name="Zhao X.W."/>
            <person name="Ke S."/>
            <person name="Chen Y.Y."/>
            <person name="Wu W.L."/>
            <person name="Hsu J.L."/>
            <person name="Lin Y.F."/>
            <person name="Huang M.D."/>
            <person name="Li C.Y."/>
            <person name="Huang L."/>
            <person name="Wang Z.W."/>
            <person name="Zhao X."/>
            <person name="Zhong W.Y."/>
            <person name="Peng D.H."/>
            <person name="Ahmad S."/>
            <person name="Lan S."/>
            <person name="Zhang J.S."/>
            <person name="Tsai W.C."/>
            <person name="Van de Peer Y."/>
            <person name="Liu Z.J."/>
        </authorList>
    </citation>
    <scope>NUCLEOTIDE SEQUENCE</scope>
    <source>
        <strain evidence="1">CP</strain>
    </source>
</reference>